<feature type="chain" id="PRO_5001813243" description="DUF2490 domain-containing protein" evidence="1">
    <location>
        <begin position="28"/>
        <end position="221"/>
    </location>
</feature>
<dbReference type="eggNOG" id="ENOG5032QX6">
    <property type="taxonomic scope" value="Bacteria"/>
</dbReference>
<evidence type="ECO:0008006" key="4">
    <source>
        <dbReference type="Google" id="ProtNLM"/>
    </source>
</evidence>
<dbReference type="AlphaFoldDB" id="A0A086PEP3"/>
<dbReference type="STRING" id="76947.GCA_002080435_00910"/>
<evidence type="ECO:0000313" key="3">
    <source>
        <dbReference type="Proteomes" id="UP000024284"/>
    </source>
</evidence>
<sequence length="221" mass="24790">MYCLLRPRHISGALAILASAVALPVQAATEETQAWITESLTIAATRTDTVTLDLSQRFRRDSSNGEQQTARILLDHRIAKGLQVGGGIAFFHSGPEQELRLFQQVTATRGIFNARTRLEQRFFDTTDEASWRLRQRVQAAIPLGSARGPALITAAEFFVHLNRARPGDRTGLAVMRHQIGLRQPLGKSLDAQLLYMRQQTFREGRPDAVVHVPWLTLNWKI</sequence>
<evidence type="ECO:0000313" key="2">
    <source>
        <dbReference type="EMBL" id="KFG91861.1"/>
    </source>
</evidence>
<proteinExistence type="predicted"/>
<dbReference type="RefSeq" id="WP_037461591.1">
    <property type="nucleotide sequence ID" value="NZ_BCZD01000001.1"/>
</dbReference>
<organism evidence="2 3">
    <name type="scientific">Sphingobium herbicidovorans (strain ATCC 700291 / DSM 11019 / CCUG 56400 / KCTC 2939 / LMG 18315 / NBRC 16415 / MH)</name>
    <name type="common">Sphingomonas herbicidovorans</name>
    <dbReference type="NCBI Taxonomy" id="1219045"/>
    <lineage>
        <taxon>Bacteria</taxon>
        <taxon>Pseudomonadati</taxon>
        <taxon>Pseudomonadota</taxon>
        <taxon>Alphaproteobacteria</taxon>
        <taxon>Sphingomonadales</taxon>
        <taxon>Sphingomonadaceae</taxon>
        <taxon>Sphingobium</taxon>
    </lineage>
</organism>
<dbReference type="Proteomes" id="UP000024284">
    <property type="component" value="Unassembled WGS sequence"/>
</dbReference>
<dbReference type="OrthoDB" id="7425634at2"/>
<name>A0A086PEP3_SPHHM</name>
<feature type="signal peptide" evidence="1">
    <location>
        <begin position="1"/>
        <end position="27"/>
    </location>
</feature>
<dbReference type="InterPro" id="IPR019619">
    <property type="entry name" value="DUF2490"/>
</dbReference>
<comment type="caution">
    <text evidence="2">The sequence shown here is derived from an EMBL/GenBank/DDBJ whole genome shotgun (WGS) entry which is preliminary data.</text>
</comment>
<dbReference type="EMBL" id="JFZA02000001">
    <property type="protein sequence ID" value="KFG91861.1"/>
    <property type="molecule type" value="Genomic_DNA"/>
</dbReference>
<dbReference type="Pfam" id="PF10677">
    <property type="entry name" value="DUF2490"/>
    <property type="match status" value="1"/>
</dbReference>
<gene>
    <name evidence="2" type="ORF">BV98_000110</name>
</gene>
<dbReference type="PATRIC" id="fig|1219045.3.peg.114"/>
<reference evidence="2" key="1">
    <citation type="submission" date="2014-08" db="EMBL/GenBank/DDBJ databases">
        <title>Draft genome sequences of Sphingobium herbicidovorans.</title>
        <authorList>
            <person name="Gan H.M."/>
            <person name="Gan H.Y."/>
            <person name="Savka M.A."/>
        </authorList>
    </citation>
    <scope>NUCLEOTIDE SEQUENCE [LARGE SCALE GENOMIC DNA]</scope>
    <source>
        <strain evidence="2">NBRC 16415</strain>
    </source>
</reference>
<accession>A0A086PEP3</accession>
<evidence type="ECO:0000256" key="1">
    <source>
        <dbReference type="SAM" id="SignalP"/>
    </source>
</evidence>
<keyword evidence="1" id="KW-0732">Signal</keyword>
<protein>
    <recommendedName>
        <fullName evidence="4">DUF2490 domain-containing protein</fullName>
    </recommendedName>
</protein>
<keyword evidence="3" id="KW-1185">Reference proteome</keyword>